<evidence type="ECO:0000313" key="2">
    <source>
        <dbReference type="Proteomes" id="UP000188637"/>
    </source>
</evidence>
<dbReference type="EMBL" id="LJHD01000001">
    <property type="protein sequence ID" value="ONI46612.1"/>
    <property type="molecule type" value="Genomic_DNA"/>
</dbReference>
<sequence>MQLRRSNVVVLGNFDGLHKGHQQLFECAKIEAKKQDPASEIIGLSFFPPPSWILTPNPKQLLTSSEEKRERLRQIGIDTFIEYPFNNVVAKMSPEEFFVGVLIEQLNAKTIIIGKNYYFGKNKVGNALYMEQLGKKYNTNICIVNDIKDNNITISSTQIRALIIQGKMLEAQKLLGYPYMITGEIIHGKSLGRTIGFPTANISTNLYKIYPPNGVYATKFKVKDNLYTSITNIGHNPTVKGMVKTIETNIFDFNEDIYGEIATVYFFDYLRAEKQFSGLDELIRQISIDKEKVKILSYN</sequence>
<dbReference type="Proteomes" id="UP000188637">
    <property type="component" value="Unassembled WGS sequence"/>
</dbReference>
<proteinExistence type="predicted"/>
<comment type="caution">
    <text evidence="1">The sequence shown here is derived from an EMBL/GenBank/DDBJ whole genome shotgun (WGS) entry which is preliminary data.</text>
</comment>
<organism evidence="1 2">
    <name type="scientific">Candidatus Epulonipiscium fishelsonii</name>
    <dbReference type="NCBI Taxonomy" id="77094"/>
    <lineage>
        <taxon>Bacteria</taxon>
        <taxon>Bacillati</taxon>
        <taxon>Bacillota</taxon>
        <taxon>Clostridia</taxon>
        <taxon>Lachnospirales</taxon>
        <taxon>Lachnospiraceae</taxon>
        <taxon>Candidatus Epulonipiscium</taxon>
    </lineage>
</organism>
<accession>A0ACC8XK47</accession>
<reference evidence="1" key="1">
    <citation type="submission" date="2016-08" db="EMBL/GenBank/DDBJ databases">
        <authorList>
            <person name="Ngugi D.K."/>
            <person name="Miyake S."/>
            <person name="Stingl U."/>
        </authorList>
    </citation>
    <scope>NUCLEOTIDE SEQUENCE</scope>
    <source>
        <strain evidence="1">SCG-D08WGA-EpuloA1</strain>
    </source>
</reference>
<name>A0ACC8XK47_9FIRM</name>
<keyword evidence="2" id="KW-1185">Reference proteome</keyword>
<gene>
    <name evidence="1" type="ORF">AN640_00120</name>
</gene>
<evidence type="ECO:0000313" key="1">
    <source>
        <dbReference type="EMBL" id="ONI46612.1"/>
    </source>
</evidence>
<protein>
    <submittedName>
        <fullName evidence="1">Riboflavin biosynthesis protein RibF</fullName>
    </submittedName>
</protein>